<evidence type="ECO:0000256" key="5">
    <source>
        <dbReference type="ARBA" id="ARBA00022989"/>
    </source>
</evidence>
<dbReference type="SUPFAM" id="SSF48317">
    <property type="entry name" value="Acid phosphatase/Vanadium-dependent haloperoxidase"/>
    <property type="match status" value="1"/>
</dbReference>
<feature type="transmembrane region" description="Helical" evidence="7">
    <location>
        <begin position="144"/>
        <end position="165"/>
    </location>
</feature>
<accession>A0A656QAK8</accession>
<feature type="transmembrane region" description="Helical" evidence="7">
    <location>
        <begin position="417"/>
        <end position="438"/>
    </location>
</feature>
<evidence type="ECO:0000313" key="11">
    <source>
        <dbReference type="Proteomes" id="UP000027451"/>
    </source>
</evidence>
<comment type="caution">
    <text evidence="10">The sequence shown here is derived from an EMBL/GenBank/DDBJ whole genome shotgun (WGS) entry which is preliminary data.</text>
</comment>
<protein>
    <submittedName>
        <fullName evidence="10">Membrane protein</fullName>
    </submittedName>
</protein>
<feature type="transmembrane region" description="Helical" evidence="7">
    <location>
        <begin position="177"/>
        <end position="199"/>
    </location>
</feature>
<organism evidence="10 11">
    <name type="scientific">Caballeronia zhejiangensis</name>
    <dbReference type="NCBI Taxonomy" id="871203"/>
    <lineage>
        <taxon>Bacteria</taxon>
        <taxon>Pseudomonadati</taxon>
        <taxon>Pseudomonadota</taxon>
        <taxon>Betaproteobacteria</taxon>
        <taxon>Burkholderiales</taxon>
        <taxon>Burkholderiaceae</taxon>
        <taxon>Caballeronia</taxon>
    </lineage>
</organism>
<dbReference type="RefSeq" id="WP_008345306.1">
    <property type="nucleotide sequence ID" value="NZ_JFHD01000037.1"/>
</dbReference>
<feature type="transmembrane region" description="Helical" evidence="7">
    <location>
        <begin position="239"/>
        <end position="260"/>
    </location>
</feature>
<feature type="domain" description="LssY-like C-terminal" evidence="9">
    <location>
        <begin position="501"/>
        <end position="617"/>
    </location>
</feature>
<feature type="domain" description="VTT" evidence="8">
    <location>
        <begin position="37"/>
        <end position="160"/>
    </location>
</feature>
<dbReference type="InterPro" id="IPR036938">
    <property type="entry name" value="PAP2/HPO_sf"/>
</dbReference>
<dbReference type="PANTHER" id="PTHR30353:SF15">
    <property type="entry name" value="INNER MEMBRANE PROTEIN YABI"/>
    <property type="match status" value="1"/>
</dbReference>
<keyword evidence="11" id="KW-1185">Reference proteome</keyword>
<feature type="transmembrane region" description="Helical" evidence="7">
    <location>
        <begin position="389"/>
        <end position="411"/>
    </location>
</feature>
<feature type="transmembrane region" description="Helical" evidence="7">
    <location>
        <begin position="365"/>
        <end position="382"/>
    </location>
</feature>
<comment type="subcellular location">
    <subcellularLocation>
        <location evidence="1">Cell membrane</location>
        <topology evidence="1">Multi-pass membrane protein</topology>
    </subcellularLocation>
</comment>
<gene>
    <name evidence="10" type="ORF">BG60_24005</name>
</gene>
<sequence>MSIHALLLSFGERPHLVLAVVFAAACTESIAAIGTFVPAGVVMFAAGALIGAGAVDGWLTIGVATLGAIAGDGLSYELGRRYHTQVGAWSRSHGHEAAWLRGEQFVARHGGKSIVFARFFAPVRAIVPLVVGTARMARAKFYPINVVSALAWAPTHIAPGILFGASASLAEAVSARLAAIFVILALLLWLIVRLVRLMVERGLPMTKRVAARVTRHWARRLPWLGTQLRKIVDLDSPEFPTLAALVLLFIGSVWLFGGVLQDVVANDPLMRADTALYAFLQSLHIAPIDSLMTGLSALNDRSVVYAVSAVVLVWLIWKRSWKSAVWWIVVVGVGVVLSPFLGFNFKSTRPVDWIPGTPHTPLPDGRAAFSLLIFAFAGWLLCRQQTLRWRAGVATAVALWIVIGSIADLYLGRAWLSGLLGGWALGLAWLSLFAGTYTSWHVDDDVSPKAMALLITGTLAVAGAGYISGHTQPVKASGSPIARLALSLSIGQWLDNGWQLLPARRMEIGGDEEEPLPLQWAASNDAIISALKQAGWQPAVAWTARSALGWLLSQPQVDRLPVLPKYSAGEPSQLALVRTDPDSSRSRLVLRLWRSHFIIRDASDRAPLWYGALYRETLYRPAHVVTIEETKNVVDPSIIIALLGLRRQTVMRSTTVDRVVRDVVLVPPESTR</sequence>
<dbReference type="GO" id="GO:0005886">
    <property type="term" value="C:plasma membrane"/>
    <property type="evidence" value="ECO:0007669"/>
    <property type="project" value="UniProtKB-SubCell"/>
</dbReference>
<feature type="transmembrane region" description="Helical" evidence="7">
    <location>
        <begin position="324"/>
        <end position="345"/>
    </location>
</feature>
<proteinExistence type="inferred from homology"/>
<dbReference type="InterPro" id="IPR025902">
    <property type="entry name" value="LssY-like-C_dom"/>
</dbReference>
<dbReference type="InterPro" id="IPR032816">
    <property type="entry name" value="VTT_dom"/>
</dbReference>
<feature type="transmembrane region" description="Helical" evidence="7">
    <location>
        <begin position="302"/>
        <end position="317"/>
    </location>
</feature>
<evidence type="ECO:0000313" key="10">
    <source>
        <dbReference type="EMBL" id="KDR26193.1"/>
    </source>
</evidence>
<evidence type="ECO:0000256" key="6">
    <source>
        <dbReference type="ARBA" id="ARBA00023136"/>
    </source>
</evidence>
<comment type="similarity">
    <text evidence="2">Belongs to the DedA family.</text>
</comment>
<name>A0A656QAK8_9BURK</name>
<keyword evidence="6 7" id="KW-0472">Membrane</keyword>
<reference evidence="10 11" key="1">
    <citation type="submission" date="2014-03" db="EMBL/GenBank/DDBJ databases">
        <title>Draft Genome Sequences of Four Burkholderia Strains.</title>
        <authorList>
            <person name="Liu X.Y."/>
            <person name="Li C.X."/>
            <person name="Xu J.H."/>
        </authorList>
    </citation>
    <scope>NUCLEOTIDE SEQUENCE [LARGE SCALE GENOMIC DNA]</scope>
    <source>
        <strain evidence="10 11">OP-1</strain>
    </source>
</reference>
<evidence type="ECO:0000256" key="3">
    <source>
        <dbReference type="ARBA" id="ARBA00022475"/>
    </source>
</evidence>
<evidence type="ECO:0000256" key="2">
    <source>
        <dbReference type="ARBA" id="ARBA00010792"/>
    </source>
</evidence>
<evidence type="ECO:0000256" key="1">
    <source>
        <dbReference type="ARBA" id="ARBA00004651"/>
    </source>
</evidence>
<dbReference type="EMBL" id="JFHD01000037">
    <property type="protein sequence ID" value="KDR26193.1"/>
    <property type="molecule type" value="Genomic_DNA"/>
</dbReference>
<dbReference type="PANTHER" id="PTHR30353">
    <property type="entry name" value="INNER MEMBRANE PROTEIN DEDA-RELATED"/>
    <property type="match status" value="1"/>
</dbReference>
<feature type="transmembrane region" description="Helical" evidence="7">
    <location>
        <begin position="450"/>
        <end position="469"/>
    </location>
</feature>
<keyword evidence="3" id="KW-1003">Cell membrane</keyword>
<dbReference type="Proteomes" id="UP000027451">
    <property type="component" value="Unassembled WGS sequence"/>
</dbReference>
<dbReference type="Pfam" id="PF09335">
    <property type="entry name" value="VTT_dom"/>
    <property type="match status" value="1"/>
</dbReference>
<evidence type="ECO:0000259" key="9">
    <source>
        <dbReference type="Pfam" id="PF14067"/>
    </source>
</evidence>
<keyword evidence="5 7" id="KW-1133">Transmembrane helix</keyword>
<dbReference type="Pfam" id="PF14067">
    <property type="entry name" value="LssY_C"/>
    <property type="match status" value="1"/>
</dbReference>
<evidence type="ECO:0000256" key="4">
    <source>
        <dbReference type="ARBA" id="ARBA00022692"/>
    </source>
</evidence>
<keyword evidence="4 7" id="KW-0812">Transmembrane</keyword>
<evidence type="ECO:0000256" key="7">
    <source>
        <dbReference type="SAM" id="Phobius"/>
    </source>
</evidence>
<evidence type="ECO:0000259" key="8">
    <source>
        <dbReference type="Pfam" id="PF09335"/>
    </source>
</evidence>
<dbReference type="InterPro" id="IPR032818">
    <property type="entry name" value="DedA-like"/>
</dbReference>
<dbReference type="OrthoDB" id="9780918at2"/>
<feature type="transmembrane region" description="Helical" evidence="7">
    <location>
        <begin position="41"/>
        <end position="71"/>
    </location>
</feature>
<dbReference type="AlphaFoldDB" id="A0A656QAK8"/>